<accession>A0A8S9SRQ5</accession>
<reference evidence="2" key="1">
    <citation type="submission" date="2019-12" db="EMBL/GenBank/DDBJ databases">
        <title>Genome sequencing and annotation of Brassica cretica.</title>
        <authorList>
            <person name="Studholme D.J."/>
            <person name="Sarris P."/>
        </authorList>
    </citation>
    <scope>NUCLEOTIDE SEQUENCE</scope>
    <source>
        <strain evidence="2">PFS-109/04</strain>
        <tissue evidence="2">Leaf</tissue>
    </source>
</reference>
<evidence type="ECO:0000313" key="3">
    <source>
        <dbReference type="Proteomes" id="UP000712600"/>
    </source>
</evidence>
<proteinExistence type="predicted"/>
<evidence type="ECO:0000313" key="2">
    <source>
        <dbReference type="EMBL" id="KAF3603498.1"/>
    </source>
</evidence>
<dbReference type="AlphaFoldDB" id="A0A8S9SRQ5"/>
<dbReference type="Proteomes" id="UP000712600">
    <property type="component" value="Unassembled WGS sequence"/>
</dbReference>
<gene>
    <name evidence="2" type="ORF">F2Q69_00038575</name>
</gene>
<name>A0A8S9SRQ5_BRACR</name>
<evidence type="ECO:0000256" key="1">
    <source>
        <dbReference type="SAM" id="MobiDB-lite"/>
    </source>
</evidence>
<protein>
    <submittedName>
        <fullName evidence="2">Uncharacterized protein</fullName>
    </submittedName>
</protein>
<feature type="compositionally biased region" description="Basic residues" evidence="1">
    <location>
        <begin position="1"/>
        <end position="13"/>
    </location>
</feature>
<feature type="region of interest" description="Disordered" evidence="1">
    <location>
        <begin position="1"/>
        <end position="24"/>
    </location>
</feature>
<comment type="caution">
    <text evidence="2">The sequence shown here is derived from an EMBL/GenBank/DDBJ whole genome shotgun (WGS) entry which is preliminary data.</text>
</comment>
<sequence>MKSKSGYLRRKKQRERERERTSTTLSLKQMQILSSTFFRRMEEDAAIVKEIKKSLRDEVEA</sequence>
<dbReference type="EMBL" id="QGKX02000004">
    <property type="protein sequence ID" value="KAF3603498.1"/>
    <property type="molecule type" value="Genomic_DNA"/>
</dbReference>
<organism evidence="2 3">
    <name type="scientific">Brassica cretica</name>
    <name type="common">Mustard</name>
    <dbReference type="NCBI Taxonomy" id="69181"/>
    <lineage>
        <taxon>Eukaryota</taxon>
        <taxon>Viridiplantae</taxon>
        <taxon>Streptophyta</taxon>
        <taxon>Embryophyta</taxon>
        <taxon>Tracheophyta</taxon>
        <taxon>Spermatophyta</taxon>
        <taxon>Magnoliopsida</taxon>
        <taxon>eudicotyledons</taxon>
        <taxon>Gunneridae</taxon>
        <taxon>Pentapetalae</taxon>
        <taxon>rosids</taxon>
        <taxon>malvids</taxon>
        <taxon>Brassicales</taxon>
        <taxon>Brassicaceae</taxon>
        <taxon>Brassiceae</taxon>
        <taxon>Brassica</taxon>
    </lineage>
</organism>